<proteinExistence type="predicted"/>
<reference evidence="2 3" key="1">
    <citation type="journal article" date="2012" name="Sci. Rep.">
        <title>Genomic perspectives on the evolution of fungal entomopathogenicity in Beauveria bassiana.</title>
        <authorList>
            <person name="Xiao G."/>
            <person name="Ying S.H."/>
            <person name="Zheng P."/>
            <person name="Wang Z.L."/>
            <person name="Zhang S."/>
            <person name="Xie X.Q."/>
            <person name="Shang Y."/>
            <person name="St Leger R.J."/>
            <person name="Zhao G.P."/>
            <person name="Wang C."/>
            <person name="Feng M.G."/>
        </authorList>
    </citation>
    <scope>NUCLEOTIDE SEQUENCE [LARGE SCALE GENOMIC DNA]</scope>
    <source>
        <strain evidence="2 3">ARSEF 2860</strain>
    </source>
</reference>
<dbReference type="AlphaFoldDB" id="J4UH69"/>
<evidence type="ECO:0000256" key="1">
    <source>
        <dbReference type="SAM" id="MobiDB-lite"/>
    </source>
</evidence>
<dbReference type="GeneID" id="19891543"/>
<feature type="region of interest" description="Disordered" evidence="1">
    <location>
        <begin position="13"/>
        <end position="54"/>
    </location>
</feature>
<evidence type="ECO:0000313" key="3">
    <source>
        <dbReference type="Proteomes" id="UP000002762"/>
    </source>
</evidence>
<organism evidence="2 3">
    <name type="scientific">Beauveria bassiana (strain ARSEF 2860)</name>
    <name type="common">White muscardine disease fungus</name>
    <name type="synonym">Tritirachium shiotae</name>
    <dbReference type="NCBI Taxonomy" id="655819"/>
    <lineage>
        <taxon>Eukaryota</taxon>
        <taxon>Fungi</taxon>
        <taxon>Dikarya</taxon>
        <taxon>Ascomycota</taxon>
        <taxon>Pezizomycotina</taxon>
        <taxon>Sordariomycetes</taxon>
        <taxon>Hypocreomycetidae</taxon>
        <taxon>Hypocreales</taxon>
        <taxon>Cordycipitaceae</taxon>
        <taxon>Beauveria</taxon>
    </lineage>
</organism>
<dbReference type="RefSeq" id="XP_008601850.1">
    <property type="nucleotide sequence ID" value="XM_008603628.1"/>
</dbReference>
<dbReference type="Proteomes" id="UP000002762">
    <property type="component" value="Unassembled WGS sequence"/>
</dbReference>
<sequence>MAVISGGDWSQFQKPVYQSSTGTATAPGNSHLCRPSFPRPEGRRSSTPLMPHWPPPASHVIVKMRIHTFINVNQTFRTKPYMFISHPGQTWGPALKIIAERRQRDPDFATRDPDFATE</sequence>
<protein>
    <submittedName>
        <fullName evidence="2">Uncharacterized protein</fullName>
    </submittedName>
</protein>
<keyword evidence="3" id="KW-1185">Reference proteome</keyword>
<feature type="compositionally biased region" description="Polar residues" evidence="1">
    <location>
        <begin position="13"/>
        <end position="28"/>
    </location>
</feature>
<dbReference type="EMBL" id="JH725185">
    <property type="protein sequence ID" value="EJP62447.1"/>
    <property type="molecule type" value="Genomic_DNA"/>
</dbReference>
<dbReference type="HOGENOM" id="CLU_2072709_0_0_1"/>
<accession>J4UH69</accession>
<name>J4UH69_BEAB2</name>
<gene>
    <name evidence="2" type="ORF">BBA_08531</name>
</gene>
<dbReference type="InParanoid" id="J4UH69"/>
<evidence type="ECO:0000313" key="2">
    <source>
        <dbReference type="EMBL" id="EJP62447.1"/>
    </source>
</evidence>